<dbReference type="InterPro" id="IPR045705">
    <property type="entry name" value="DUF6061"/>
</dbReference>
<dbReference type="GeneID" id="97114432"/>
<gene>
    <name evidence="1" type="ORF">FYJ45_21200</name>
</gene>
<evidence type="ECO:0000313" key="2">
    <source>
        <dbReference type="Proteomes" id="UP000436047"/>
    </source>
</evidence>
<reference evidence="1 2" key="1">
    <citation type="submission" date="2019-08" db="EMBL/GenBank/DDBJ databases">
        <title>In-depth cultivation of the pig gut microbiome towards novel bacterial diversity and tailored functional studies.</title>
        <authorList>
            <person name="Wylensek D."/>
            <person name="Hitch T.C.A."/>
            <person name="Clavel T."/>
        </authorList>
    </citation>
    <scope>NUCLEOTIDE SEQUENCE [LARGE SCALE GENOMIC DNA]</scope>
    <source>
        <strain evidence="1 2">WCA-389-WT-23B</strain>
    </source>
</reference>
<proteinExistence type="predicted"/>
<evidence type="ECO:0000313" key="1">
    <source>
        <dbReference type="EMBL" id="MSS90680.1"/>
    </source>
</evidence>
<dbReference type="EMBL" id="VUMI01000044">
    <property type="protein sequence ID" value="MSS90680.1"/>
    <property type="molecule type" value="Genomic_DNA"/>
</dbReference>
<dbReference type="RefSeq" id="WP_154467128.1">
    <property type="nucleotide sequence ID" value="NZ_JAXDZL010000181.1"/>
</dbReference>
<organism evidence="1 2">
    <name type="scientific">Eisenbergiella porci</name>
    <dbReference type="NCBI Taxonomy" id="2652274"/>
    <lineage>
        <taxon>Bacteria</taxon>
        <taxon>Bacillati</taxon>
        <taxon>Bacillota</taxon>
        <taxon>Clostridia</taxon>
        <taxon>Lachnospirales</taxon>
        <taxon>Lachnospiraceae</taxon>
        <taxon>Eisenbergiella</taxon>
    </lineage>
</organism>
<sequence>MCVSKRAELDYLICNAPLEYSDLILNGNPETYLKTVTEYKILDSDNEQCHYQNAKGRSAGIQQCALYWA</sequence>
<dbReference type="Pfam" id="PF19537">
    <property type="entry name" value="DUF6061"/>
    <property type="match status" value="1"/>
</dbReference>
<protein>
    <submittedName>
        <fullName evidence="1">Uncharacterized protein</fullName>
    </submittedName>
</protein>
<name>A0A6N7WMP1_9FIRM</name>
<dbReference type="Proteomes" id="UP000436047">
    <property type="component" value="Unassembled WGS sequence"/>
</dbReference>
<accession>A0A6N7WMP1</accession>
<comment type="caution">
    <text evidence="1">The sequence shown here is derived from an EMBL/GenBank/DDBJ whole genome shotgun (WGS) entry which is preliminary data.</text>
</comment>
<dbReference type="AlphaFoldDB" id="A0A6N7WMP1"/>
<keyword evidence="2" id="KW-1185">Reference proteome</keyword>